<feature type="compositionally biased region" description="Low complexity" evidence="1">
    <location>
        <begin position="274"/>
        <end position="283"/>
    </location>
</feature>
<evidence type="ECO:0000256" key="2">
    <source>
        <dbReference type="SAM" id="SignalP"/>
    </source>
</evidence>
<reference evidence="3 4" key="1">
    <citation type="journal article" date="2016" name="Int. J. Syst. Evol. Microbiol.">
        <title>Arsenicitalea aurantiaca gen. nov., sp. nov., a new member of the family Hyphomicrobiaceae, isolated from high-arsenic sediment.</title>
        <authorList>
            <person name="Mu Y."/>
            <person name="Zhou L."/>
            <person name="Zeng X.C."/>
            <person name="Liu L."/>
            <person name="Pan Y."/>
            <person name="Chen X."/>
            <person name="Wang J."/>
            <person name="Li S."/>
            <person name="Li W.J."/>
            <person name="Wang Y."/>
        </authorList>
    </citation>
    <scope>NUCLEOTIDE SEQUENCE [LARGE SCALE GENOMIC DNA]</scope>
    <source>
        <strain evidence="3 4">42-50</strain>
    </source>
</reference>
<feature type="region of interest" description="Disordered" evidence="1">
    <location>
        <begin position="336"/>
        <end position="405"/>
    </location>
</feature>
<protein>
    <submittedName>
        <fullName evidence="3">Uncharacterized protein</fullName>
    </submittedName>
</protein>
<dbReference type="EMBL" id="RZNJ01000001">
    <property type="protein sequence ID" value="RUT35142.1"/>
    <property type="molecule type" value="Genomic_DNA"/>
</dbReference>
<dbReference type="RefSeq" id="WP_127187262.1">
    <property type="nucleotide sequence ID" value="NZ_RZNJ01000001.1"/>
</dbReference>
<feature type="chain" id="PRO_5019426470" evidence="2">
    <location>
        <begin position="27"/>
        <end position="585"/>
    </location>
</feature>
<evidence type="ECO:0000313" key="4">
    <source>
        <dbReference type="Proteomes" id="UP000281547"/>
    </source>
</evidence>
<dbReference type="PRINTS" id="PR01217">
    <property type="entry name" value="PRICHEXTENSN"/>
</dbReference>
<dbReference type="Proteomes" id="UP000281547">
    <property type="component" value="Unassembled WGS sequence"/>
</dbReference>
<gene>
    <name evidence="3" type="ORF">EMQ25_04125</name>
</gene>
<feature type="region of interest" description="Disordered" evidence="1">
    <location>
        <begin position="251"/>
        <end position="287"/>
    </location>
</feature>
<accession>A0A433XM31</accession>
<sequence>MDVYRPMLRLLASTAVIAALLAPAMAQDAMRIGDVFTRLAQLQQDNMALGRQIAGHQREAAALLAPLVGDELAADAELQAIAETFIDNAHTLAALALAPVATLDVAMGEGIIMLTRRNIAMVQGVAARVRANPALDQAMAAYTRLQLASEDLGLEMVAGWQDYAAIMTEAETAGLLPDAAYVPEEKSWSIEDPQIAATRPRTPRPALLAELSAGPAALPALAAPVAPDRDRLPALPQGNVMPPIGVAASPVPPALPSAPTPPTAPAPATPTPPAMAETPEPAADGGFVAPGLAALEMLQRELMGLIGAADMASGTPAEAESEPEPELPAIPAIAAAPPPVVSEPAPPRPTPTPAPTPPPPAPALPATPSVAGMPIGAANAQAAPAPRWTVSDRRDGTREAAARNGVSETAPMIQSLVIDCDVTGEVRFVVDAARFVSGFRVYSNRVASQLVTASENVLAGPAAETLHAVFTEAVGWANEAPGDVRRLSLRTADSEGLLAQFPPEGYEDAYAAVAESCAPAGDASPAPSALPEAPAPEPEPEPEPEPAPLAAPAAAPAAPAAQSAPAPSRVAPRPRPIQERPAPVF</sequence>
<evidence type="ECO:0000256" key="1">
    <source>
        <dbReference type="SAM" id="MobiDB-lite"/>
    </source>
</evidence>
<feature type="compositionally biased region" description="Low complexity" evidence="1">
    <location>
        <begin position="366"/>
        <end position="386"/>
    </location>
</feature>
<feature type="region of interest" description="Disordered" evidence="1">
    <location>
        <begin position="517"/>
        <end position="585"/>
    </location>
</feature>
<feature type="compositionally biased region" description="Pro residues" evidence="1">
    <location>
        <begin position="251"/>
        <end position="273"/>
    </location>
</feature>
<feature type="compositionally biased region" description="Low complexity" evidence="1">
    <location>
        <begin position="548"/>
        <end position="571"/>
    </location>
</feature>
<feature type="compositionally biased region" description="Low complexity" evidence="1">
    <location>
        <begin position="517"/>
        <end position="532"/>
    </location>
</feature>
<feature type="compositionally biased region" description="Basic and acidic residues" evidence="1">
    <location>
        <begin position="390"/>
        <end position="401"/>
    </location>
</feature>
<keyword evidence="2" id="KW-0732">Signal</keyword>
<proteinExistence type="predicted"/>
<keyword evidence="4" id="KW-1185">Reference proteome</keyword>
<feature type="compositionally biased region" description="Pro residues" evidence="1">
    <location>
        <begin position="336"/>
        <end position="365"/>
    </location>
</feature>
<dbReference type="AlphaFoldDB" id="A0A433XM31"/>
<feature type="signal peptide" evidence="2">
    <location>
        <begin position="1"/>
        <end position="26"/>
    </location>
</feature>
<name>A0A433XM31_9HYPH</name>
<evidence type="ECO:0000313" key="3">
    <source>
        <dbReference type="EMBL" id="RUT35142.1"/>
    </source>
</evidence>
<comment type="caution">
    <text evidence="3">The sequence shown here is derived from an EMBL/GenBank/DDBJ whole genome shotgun (WGS) entry which is preliminary data.</text>
</comment>
<organism evidence="3 4">
    <name type="scientific">Arsenicitalea aurantiaca</name>
    <dbReference type="NCBI Taxonomy" id="1783274"/>
    <lineage>
        <taxon>Bacteria</taxon>
        <taxon>Pseudomonadati</taxon>
        <taxon>Pseudomonadota</taxon>
        <taxon>Alphaproteobacteria</taxon>
        <taxon>Hyphomicrobiales</taxon>
        <taxon>Devosiaceae</taxon>
        <taxon>Arsenicitalea</taxon>
    </lineage>
</organism>